<dbReference type="RefSeq" id="XP_068360095.1">
    <property type="nucleotide sequence ID" value="XM_068504028.1"/>
</dbReference>
<proteinExistence type="predicted"/>
<keyword evidence="1" id="KW-1133">Transmembrane helix</keyword>
<gene>
    <name evidence="2" type="ORF">TRFO_24930</name>
</gene>
<name>A0A1J4K6B7_9EUKA</name>
<sequence length="95" mass="11155">MKPCKYLTHQISLAQRPRRAQVFPFNLDSQFFASCFILNSAHPSVKRRPFLPPLSTRFLYLQSGSLRKYNRSTKPNWLRMYLSLCDFICGGILLR</sequence>
<evidence type="ECO:0000313" key="2">
    <source>
        <dbReference type="EMBL" id="OHT06959.1"/>
    </source>
</evidence>
<keyword evidence="1" id="KW-0472">Membrane</keyword>
<dbReference type="GeneID" id="94838732"/>
<dbReference type="EMBL" id="MLAK01000710">
    <property type="protein sequence ID" value="OHT06959.1"/>
    <property type="molecule type" value="Genomic_DNA"/>
</dbReference>
<dbReference type="AlphaFoldDB" id="A0A1J4K6B7"/>
<feature type="transmembrane region" description="Helical" evidence="1">
    <location>
        <begin position="77"/>
        <end position="94"/>
    </location>
</feature>
<dbReference type="Proteomes" id="UP000179807">
    <property type="component" value="Unassembled WGS sequence"/>
</dbReference>
<organism evidence="2 3">
    <name type="scientific">Tritrichomonas foetus</name>
    <dbReference type="NCBI Taxonomy" id="1144522"/>
    <lineage>
        <taxon>Eukaryota</taxon>
        <taxon>Metamonada</taxon>
        <taxon>Parabasalia</taxon>
        <taxon>Tritrichomonadida</taxon>
        <taxon>Tritrichomonadidae</taxon>
        <taxon>Tritrichomonas</taxon>
    </lineage>
</organism>
<keyword evidence="3" id="KW-1185">Reference proteome</keyword>
<protein>
    <submittedName>
        <fullName evidence="2">Uncharacterized protein</fullName>
    </submittedName>
</protein>
<evidence type="ECO:0000256" key="1">
    <source>
        <dbReference type="SAM" id="Phobius"/>
    </source>
</evidence>
<keyword evidence="1" id="KW-0812">Transmembrane</keyword>
<accession>A0A1J4K6B7</accession>
<dbReference type="VEuPathDB" id="TrichDB:TRFO_24930"/>
<reference evidence="2" key="1">
    <citation type="submission" date="2016-10" db="EMBL/GenBank/DDBJ databases">
        <authorList>
            <person name="Benchimol M."/>
            <person name="Almeida L.G."/>
            <person name="Vasconcelos A.T."/>
            <person name="Perreira-Neves A."/>
            <person name="Rosa I.A."/>
            <person name="Tasca T."/>
            <person name="Bogo M.R."/>
            <person name="de Souza W."/>
        </authorList>
    </citation>
    <scope>NUCLEOTIDE SEQUENCE [LARGE SCALE GENOMIC DNA]</scope>
    <source>
        <strain evidence="2">K</strain>
    </source>
</reference>
<evidence type="ECO:0000313" key="3">
    <source>
        <dbReference type="Proteomes" id="UP000179807"/>
    </source>
</evidence>
<comment type="caution">
    <text evidence="2">The sequence shown here is derived from an EMBL/GenBank/DDBJ whole genome shotgun (WGS) entry which is preliminary data.</text>
</comment>